<dbReference type="Proteomes" id="UP001162483">
    <property type="component" value="Unassembled WGS sequence"/>
</dbReference>
<name>A0ABN9DYX5_9NEOB</name>
<proteinExistence type="predicted"/>
<feature type="non-terminal residue" evidence="1">
    <location>
        <position position="48"/>
    </location>
</feature>
<evidence type="ECO:0000313" key="1">
    <source>
        <dbReference type="EMBL" id="CAI9577840.1"/>
    </source>
</evidence>
<accession>A0ABN9DYX5</accession>
<organism evidence="1 2">
    <name type="scientific">Staurois parvus</name>
    <dbReference type="NCBI Taxonomy" id="386267"/>
    <lineage>
        <taxon>Eukaryota</taxon>
        <taxon>Metazoa</taxon>
        <taxon>Chordata</taxon>
        <taxon>Craniata</taxon>
        <taxon>Vertebrata</taxon>
        <taxon>Euteleostomi</taxon>
        <taxon>Amphibia</taxon>
        <taxon>Batrachia</taxon>
        <taxon>Anura</taxon>
        <taxon>Neobatrachia</taxon>
        <taxon>Ranoidea</taxon>
        <taxon>Ranidae</taxon>
        <taxon>Staurois</taxon>
    </lineage>
</organism>
<sequence length="48" mass="5311">MCSVTSYAPSECPFPSHVPIRMPLSTLCAHVCSLNINWARQSAPEHKI</sequence>
<comment type="caution">
    <text evidence="1">The sequence shown here is derived from an EMBL/GenBank/DDBJ whole genome shotgun (WGS) entry which is preliminary data.</text>
</comment>
<reference evidence="1" key="1">
    <citation type="submission" date="2023-05" db="EMBL/GenBank/DDBJ databases">
        <authorList>
            <person name="Stuckert A."/>
        </authorList>
    </citation>
    <scope>NUCLEOTIDE SEQUENCE</scope>
</reference>
<keyword evidence="2" id="KW-1185">Reference proteome</keyword>
<gene>
    <name evidence="1" type="ORF">SPARVUS_LOCUS8781440</name>
</gene>
<protein>
    <submittedName>
        <fullName evidence="1">Uncharacterized protein</fullName>
    </submittedName>
</protein>
<evidence type="ECO:0000313" key="2">
    <source>
        <dbReference type="Proteomes" id="UP001162483"/>
    </source>
</evidence>
<dbReference type="EMBL" id="CATNWA010014949">
    <property type="protein sequence ID" value="CAI9577840.1"/>
    <property type="molecule type" value="Genomic_DNA"/>
</dbReference>